<dbReference type="OrthoDB" id="2364593at2"/>
<dbReference type="InterPro" id="IPR011990">
    <property type="entry name" value="TPR-like_helical_dom_sf"/>
</dbReference>
<dbReference type="STRING" id="550447.SAMN05428946_1620"/>
<name>A0A1U7PQI2_9BACI</name>
<dbReference type="EMBL" id="FTPL01000002">
    <property type="protein sequence ID" value="SIT83484.1"/>
    <property type="molecule type" value="Genomic_DNA"/>
</dbReference>
<dbReference type="Proteomes" id="UP000187550">
    <property type="component" value="Unassembled WGS sequence"/>
</dbReference>
<dbReference type="Gene3D" id="1.25.40.10">
    <property type="entry name" value="Tetratricopeptide repeat domain"/>
    <property type="match status" value="1"/>
</dbReference>
<accession>A0A1U7PQI2</accession>
<keyword evidence="2" id="KW-1185">Reference proteome</keyword>
<dbReference type="AlphaFoldDB" id="A0A1U7PQI2"/>
<dbReference type="Pfam" id="PF14559">
    <property type="entry name" value="TPR_19"/>
    <property type="match status" value="1"/>
</dbReference>
<dbReference type="SUPFAM" id="SSF116965">
    <property type="entry name" value="Hypothetical protein MPN330"/>
    <property type="match status" value="1"/>
</dbReference>
<organism evidence="1 2">
    <name type="scientific">Edaphobacillus lindanitolerans</name>
    <dbReference type="NCBI Taxonomy" id="550447"/>
    <lineage>
        <taxon>Bacteria</taxon>
        <taxon>Bacillati</taxon>
        <taxon>Bacillota</taxon>
        <taxon>Bacilli</taxon>
        <taxon>Bacillales</taxon>
        <taxon>Bacillaceae</taxon>
        <taxon>Edaphobacillus</taxon>
    </lineage>
</organism>
<proteinExistence type="predicted"/>
<dbReference type="SUPFAM" id="SSF48452">
    <property type="entry name" value="TPR-like"/>
    <property type="match status" value="1"/>
</dbReference>
<gene>
    <name evidence="1" type="ORF">SAMN05428946_1620</name>
</gene>
<sequence>MASLRRKKRNLRKRGNVIYLPGTFERLYAEGMRLVAEERFADATPLIRQALGYEPANPRLLGALAVCLYELREYEDAKEAAARYLQAGPAKYVEAMEMYLSICIQLREYLEVEETIGALLDEGAIPPERREKFLYLQGLNRRLKDRYEKMEESEMEPPELDGFLELPEVEQHSLLSTAPEGEIGRWTPFLTELCGRQDASPLVITYALILLSGAGFARPVTVRKLGMEDSFVPDRLPGPDQLEKTGEVERLLLDRFAKDPSKEQIALQLMKTYRFTAYPFEWPGLPAEEVADAYHTYIECLFEGTDAGAHPVIDLINRIELAHSGRQL</sequence>
<protein>
    <submittedName>
        <fullName evidence="1">Tetratricopeptide repeat-containing protein</fullName>
    </submittedName>
</protein>
<evidence type="ECO:0000313" key="1">
    <source>
        <dbReference type="EMBL" id="SIT83484.1"/>
    </source>
</evidence>
<reference evidence="2" key="1">
    <citation type="submission" date="2017-01" db="EMBL/GenBank/DDBJ databases">
        <authorList>
            <person name="Varghese N."/>
            <person name="Submissions S."/>
        </authorList>
    </citation>
    <scope>NUCLEOTIDE SEQUENCE [LARGE SCALE GENOMIC DNA]</scope>
    <source>
        <strain evidence="2">MNA4</strain>
    </source>
</reference>
<evidence type="ECO:0000313" key="2">
    <source>
        <dbReference type="Proteomes" id="UP000187550"/>
    </source>
</evidence>
<dbReference type="RefSeq" id="WP_076757913.1">
    <property type="nucleotide sequence ID" value="NZ_FTPL01000002.1"/>
</dbReference>